<sequence length="94" mass="10152">MAKADFAVTGARSAMGRLPRAETENAMNWTSWLPLRALSGWTAKDLDGDLAAGIPLAEIEVMPPVARFFSTAAERARGSGKPLRRGLSPDLKRQ</sequence>
<reference evidence="2 3" key="1">
    <citation type="submission" date="2023-08" db="EMBL/GenBank/DDBJ databases">
        <title>Implementing the SeqCode for naming new Mesorhizobium species isolated from Vachellia karroo root nodules.</title>
        <authorList>
            <person name="Van Lill M."/>
        </authorList>
    </citation>
    <scope>NUCLEOTIDE SEQUENCE [LARGE SCALE GENOMIC DNA]</scope>
    <source>
        <strain evidence="2 3">VK22B</strain>
    </source>
</reference>
<proteinExistence type="predicted"/>
<name>A0ABU4Z281_9HYPH</name>
<evidence type="ECO:0000313" key="2">
    <source>
        <dbReference type="EMBL" id="MDX8493158.1"/>
    </source>
</evidence>
<keyword evidence="3" id="KW-1185">Reference proteome</keyword>
<protein>
    <submittedName>
        <fullName evidence="2">Uncharacterized protein</fullName>
    </submittedName>
</protein>
<comment type="caution">
    <text evidence="2">The sequence shown here is derived from an EMBL/GenBank/DDBJ whole genome shotgun (WGS) entry which is preliminary data.</text>
</comment>
<dbReference type="RefSeq" id="WP_320227132.1">
    <property type="nucleotide sequence ID" value="NZ_JAVIJC010000016.1"/>
</dbReference>
<evidence type="ECO:0000256" key="1">
    <source>
        <dbReference type="SAM" id="MobiDB-lite"/>
    </source>
</evidence>
<accession>A0ABU4Z281</accession>
<dbReference type="EMBL" id="JAVIJC010000016">
    <property type="protein sequence ID" value="MDX8493158.1"/>
    <property type="molecule type" value="Genomic_DNA"/>
</dbReference>
<feature type="region of interest" description="Disordered" evidence="1">
    <location>
        <begin position="1"/>
        <end position="20"/>
    </location>
</feature>
<dbReference type="Proteomes" id="UP001271249">
    <property type="component" value="Unassembled WGS sequence"/>
</dbReference>
<evidence type="ECO:0000313" key="3">
    <source>
        <dbReference type="Proteomes" id="UP001271249"/>
    </source>
</evidence>
<organism evidence="2 3">
    <name type="scientific">Mesorhizobium captivum</name>
    <dbReference type="NCBI Taxonomy" id="3072319"/>
    <lineage>
        <taxon>Bacteria</taxon>
        <taxon>Pseudomonadati</taxon>
        <taxon>Pseudomonadota</taxon>
        <taxon>Alphaproteobacteria</taxon>
        <taxon>Hyphomicrobiales</taxon>
        <taxon>Phyllobacteriaceae</taxon>
        <taxon>Mesorhizobium</taxon>
    </lineage>
</organism>
<gene>
    <name evidence="2" type="ORF">RFN29_16440</name>
</gene>
<feature type="region of interest" description="Disordered" evidence="1">
    <location>
        <begin position="73"/>
        <end position="94"/>
    </location>
</feature>